<dbReference type="SUPFAM" id="SSF56935">
    <property type="entry name" value="Porins"/>
    <property type="match status" value="1"/>
</dbReference>
<keyword evidence="9" id="KW-1185">Reference proteome</keyword>
<keyword evidence="5" id="KW-0732">Signal</keyword>
<dbReference type="PANTHER" id="PTHR35093">
    <property type="entry name" value="OUTER MEMBRANE PROTEIN NMB0088-RELATED"/>
    <property type="match status" value="1"/>
</dbReference>
<keyword evidence="7" id="KW-0998">Cell outer membrane</keyword>
<dbReference type="EMBL" id="JBBGAZ010000001">
    <property type="protein sequence ID" value="MEJ5217272.1"/>
    <property type="molecule type" value="Genomic_DNA"/>
</dbReference>
<name>A0ABU8QCW7_9RHOB</name>
<dbReference type="Gene3D" id="2.40.160.60">
    <property type="entry name" value="Outer membrane protein transport protein (OMPP1/FadL/TodX)"/>
    <property type="match status" value="1"/>
</dbReference>
<evidence type="ECO:0000313" key="9">
    <source>
        <dbReference type="Proteomes" id="UP001368270"/>
    </source>
</evidence>
<comment type="subcellular location">
    <subcellularLocation>
        <location evidence="1">Cell outer membrane</location>
        <topology evidence="1">Multi-pass membrane protein</topology>
    </subcellularLocation>
</comment>
<protein>
    <recommendedName>
        <fullName evidence="10">Long-chain fatty acid transport protein</fullName>
    </recommendedName>
</protein>
<evidence type="ECO:0000313" key="8">
    <source>
        <dbReference type="EMBL" id="MEJ5217272.1"/>
    </source>
</evidence>
<dbReference type="Proteomes" id="UP001368270">
    <property type="component" value="Unassembled WGS sequence"/>
</dbReference>
<reference evidence="8 9" key="1">
    <citation type="submission" date="2024-03" db="EMBL/GenBank/DDBJ databases">
        <title>Cognatishimia coralii sp. nov., a marine bacterium isolated from coral surrounding seawater.</title>
        <authorList>
            <person name="Liu X."/>
            <person name="Liu S."/>
            <person name="Sun H."/>
            <person name="Zhang Y."/>
        </authorList>
    </citation>
    <scope>NUCLEOTIDE SEQUENCE [LARGE SCALE GENOMIC DNA]</scope>
    <source>
        <strain evidence="8 9">D5M38</strain>
    </source>
</reference>
<comment type="caution">
    <text evidence="8">The sequence shown here is derived from an EMBL/GenBank/DDBJ whole genome shotgun (WGS) entry which is preliminary data.</text>
</comment>
<gene>
    <name evidence="8" type="ORF">WG622_03415</name>
</gene>
<comment type="similarity">
    <text evidence="2">Belongs to the OmpP1/FadL family.</text>
</comment>
<organism evidence="8 9">
    <name type="scientific">Cognatishimia coralii</name>
    <dbReference type="NCBI Taxonomy" id="3083254"/>
    <lineage>
        <taxon>Bacteria</taxon>
        <taxon>Pseudomonadati</taxon>
        <taxon>Pseudomonadota</taxon>
        <taxon>Alphaproteobacteria</taxon>
        <taxon>Rhodobacterales</taxon>
        <taxon>Paracoccaceae</taxon>
        <taxon>Cognatishimia</taxon>
    </lineage>
</organism>
<evidence type="ECO:0000256" key="3">
    <source>
        <dbReference type="ARBA" id="ARBA00022452"/>
    </source>
</evidence>
<keyword evidence="3" id="KW-1134">Transmembrane beta strand</keyword>
<evidence type="ECO:0000256" key="7">
    <source>
        <dbReference type="ARBA" id="ARBA00023237"/>
    </source>
</evidence>
<dbReference type="RefSeq" id="WP_339402293.1">
    <property type="nucleotide sequence ID" value="NZ_JBBGAZ010000001.1"/>
</dbReference>
<dbReference type="PANTHER" id="PTHR35093:SF8">
    <property type="entry name" value="OUTER MEMBRANE PROTEIN NMB0088-RELATED"/>
    <property type="match status" value="1"/>
</dbReference>
<evidence type="ECO:0008006" key="10">
    <source>
        <dbReference type="Google" id="ProtNLM"/>
    </source>
</evidence>
<sequence>MDSNSITGILRYSLDSGVSVYGGLRYTSIDTQATVANGLFSYVLNSAEGNGTGYLAGVAYEIPEIALRVALTYNSSIDMTMTTLEAGVVNGSTNISTPQSLHLEAQSGIAEDTLLFGSVRWVDWSSFSFSPPNYPVNPLLSYSRDSYTYTLGVGRRINDEWSASATVSHESASGQPATDLAPTDGRTGLTLGVRYEQDGYTISGGVNYTWLGDTTTAAPIGASFADNHVLGAGISVGVNF</sequence>
<keyword evidence="4" id="KW-0812">Transmembrane</keyword>
<evidence type="ECO:0000256" key="4">
    <source>
        <dbReference type="ARBA" id="ARBA00022692"/>
    </source>
</evidence>
<dbReference type="Pfam" id="PF03349">
    <property type="entry name" value="Toluene_X"/>
    <property type="match status" value="1"/>
</dbReference>
<evidence type="ECO:0000256" key="5">
    <source>
        <dbReference type="ARBA" id="ARBA00022729"/>
    </source>
</evidence>
<evidence type="ECO:0000256" key="2">
    <source>
        <dbReference type="ARBA" id="ARBA00008163"/>
    </source>
</evidence>
<dbReference type="InterPro" id="IPR005017">
    <property type="entry name" value="OMPP1/FadL/TodX"/>
</dbReference>
<accession>A0ABU8QCW7</accession>
<proteinExistence type="inferred from homology"/>
<evidence type="ECO:0000256" key="6">
    <source>
        <dbReference type="ARBA" id="ARBA00023136"/>
    </source>
</evidence>
<keyword evidence="6" id="KW-0472">Membrane</keyword>
<evidence type="ECO:0000256" key="1">
    <source>
        <dbReference type="ARBA" id="ARBA00004571"/>
    </source>
</evidence>